<reference evidence="5 6" key="1">
    <citation type="submission" date="2024-02" db="EMBL/GenBank/DDBJ databases">
        <authorList>
            <person name="Chen Y."/>
            <person name="Shah S."/>
            <person name="Dougan E. K."/>
            <person name="Thang M."/>
            <person name="Chan C."/>
        </authorList>
    </citation>
    <scope>NUCLEOTIDE SEQUENCE [LARGE SCALE GENOMIC DNA]</scope>
</reference>
<dbReference type="Pfam" id="PF01247">
    <property type="entry name" value="Ribosomal_L35Ae"/>
    <property type="match status" value="1"/>
</dbReference>
<dbReference type="InterPro" id="IPR018266">
    <property type="entry name" value="Ribosomal_eL33_CS"/>
</dbReference>
<keyword evidence="6" id="KW-1185">Reference proteome</keyword>
<evidence type="ECO:0000313" key="6">
    <source>
        <dbReference type="Proteomes" id="UP001642464"/>
    </source>
</evidence>
<dbReference type="HAMAP" id="MF_00573">
    <property type="entry name" value="Ribosomal_eL33"/>
    <property type="match status" value="1"/>
</dbReference>
<organism evidence="5 6">
    <name type="scientific">Durusdinium trenchii</name>
    <dbReference type="NCBI Taxonomy" id="1381693"/>
    <lineage>
        <taxon>Eukaryota</taxon>
        <taxon>Sar</taxon>
        <taxon>Alveolata</taxon>
        <taxon>Dinophyceae</taxon>
        <taxon>Suessiales</taxon>
        <taxon>Symbiodiniaceae</taxon>
        <taxon>Durusdinium</taxon>
    </lineage>
</organism>
<evidence type="ECO:0000256" key="3">
    <source>
        <dbReference type="ARBA" id="ARBA00023274"/>
    </source>
</evidence>
<dbReference type="PANTHER" id="PTHR10902">
    <property type="entry name" value="60S RIBOSOMAL PROTEIN L35A"/>
    <property type="match status" value="1"/>
</dbReference>
<evidence type="ECO:0000313" key="5">
    <source>
        <dbReference type="EMBL" id="CAK9001030.1"/>
    </source>
</evidence>
<evidence type="ECO:0000256" key="2">
    <source>
        <dbReference type="ARBA" id="ARBA00022980"/>
    </source>
</evidence>
<dbReference type="InterPro" id="IPR001780">
    <property type="entry name" value="Ribosomal_eL33"/>
</dbReference>
<dbReference type="InterPro" id="IPR009000">
    <property type="entry name" value="Transl_B-barrel_sf"/>
</dbReference>
<proteinExistence type="inferred from homology"/>
<dbReference type="PROSITE" id="PS01105">
    <property type="entry name" value="RIBOSOMAL_L35AE"/>
    <property type="match status" value="1"/>
</dbReference>
<protein>
    <submittedName>
        <fullName evidence="5">60S ribosomal protein L35a-2</fullName>
    </submittedName>
</protein>
<dbReference type="Proteomes" id="UP001642464">
    <property type="component" value="Unassembled WGS sequence"/>
</dbReference>
<dbReference type="GO" id="GO:0005840">
    <property type="term" value="C:ribosome"/>
    <property type="evidence" value="ECO:0007669"/>
    <property type="project" value="UniProtKB-KW"/>
</dbReference>
<accession>A0ABP0II46</accession>
<sequence>MPGGHVGYQGSSLKINPSVRNKGTQIAPTGHGTDPVRLFVKGVFMAYKGGKKNQVNHTQLIKLQDVNSKEATQFYLGKRLAYIYKAQKPNKEGSRFRVIWGKVTRSHGNSGVVRAKFKKNLPPKALGKKVRCMLYPSSI</sequence>
<dbReference type="EMBL" id="CAXAMM010003726">
    <property type="protein sequence ID" value="CAK9001030.1"/>
    <property type="molecule type" value="Genomic_DNA"/>
</dbReference>
<feature type="region of interest" description="Disordered" evidence="4">
    <location>
        <begin position="1"/>
        <end position="30"/>
    </location>
</feature>
<keyword evidence="3" id="KW-0687">Ribonucleoprotein</keyword>
<evidence type="ECO:0000256" key="1">
    <source>
        <dbReference type="ARBA" id="ARBA00009269"/>
    </source>
</evidence>
<dbReference type="Gene3D" id="2.40.10.190">
    <property type="entry name" value="translation elongation factor selb, chain A, domain 4"/>
    <property type="match status" value="1"/>
</dbReference>
<name>A0ABP0II46_9DINO</name>
<feature type="compositionally biased region" description="Polar residues" evidence="4">
    <location>
        <begin position="9"/>
        <end position="27"/>
    </location>
</feature>
<evidence type="ECO:0000256" key="4">
    <source>
        <dbReference type="SAM" id="MobiDB-lite"/>
    </source>
</evidence>
<keyword evidence="2 5" id="KW-0689">Ribosomal protein</keyword>
<gene>
    <name evidence="5" type="ORF">SCF082_LOCUS6756</name>
</gene>
<dbReference type="SUPFAM" id="SSF50447">
    <property type="entry name" value="Translation proteins"/>
    <property type="match status" value="1"/>
</dbReference>
<comment type="similarity">
    <text evidence="1">Belongs to the eukaryotic ribosomal protein eL33 family.</text>
</comment>
<comment type="caution">
    <text evidence="5">The sequence shown here is derived from an EMBL/GenBank/DDBJ whole genome shotgun (WGS) entry which is preliminary data.</text>
</comment>
<dbReference type="InterPro" id="IPR038661">
    <property type="entry name" value="Ribosomal_eL33_sf"/>
</dbReference>